<dbReference type="PANTHER" id="PTHR42085:SF2">
    <property type="entry name" value="F-BOX DOMAIN-CONTAINING PROTEIN"/>
    <property type="match status" value="1"/>
</dbReference>
<proteinExistence type="predicted"/>
<name>A0ABR0DYY4_ZASCE</name>
<gene>
    <name evidence="1" type="ORF">PRZ48_014686</name>
</gene>
<evidence type="ECO:0000313" key="1">
    <source>
        <dbReference type="EMBL" id="KAK4494388.1"/>
    </source>
</evidence>
<evidence type="ECO:0008006" key="3">
    <source>
        <dbReference type="Google" id="ProtNLM"/>
    </source>
</evidence>
<dbReference type="EMBL" id="JAXOVC010000014">
    <property type="protein sequence ID" value="KAK4494388.1"/>
    <property type="molecule type" value="Genomic_DNA"/>
</dbReference>
<accession>A0ABR0DYY4</accession>
<dbReference type="PANTHER" id="PTHR42085">
    <property type="entry name" value="F-BOX DOMAIN-CONTAINING PROTEIN"/>
    <property type="match status" value="1"/>
</dbReference>
<comment type="caution">
    <text evidence="1">The sequence shown here is derived from an EMBL/GenBank/DDBJ whole genome shotgun (WGS) entry which is preliminary data.</text>
</comment>
<reference evidence="1 2" key="1">
    <citation type="journal article" date="2023" name="G3 (Bethesda)">
        <title>A chromosome-level genome assembly of Zasmidium syzygii isolated from banana leaves.</title>
        <authorList>
            <person name="van Westerhoven A.C."/>
            <person name="Mehrabi R."/>
            <person name="Talebi R."/>
            <person name="Steentjes M.B.F."/>
            <person name="Corcolon B."/>
            <person name="Chong P.A."/>
            <person name="Kema G.H.J."/>
            <person name="Seidl M.F."/>
        </authorList>
    </citation>
    <scope>NUCLEOTIDE SEQUENCE [LARGE SCALE GENOMIC DNA]</scope>
    <source>
        <strain evidence="1 2">P124</strain>
    </source>
</reference>
<dbReference type="Proteomes" id="UP001305779">
    <property type="component" value="Unassembled WGS sequence"/>
</dbReference>
<dbReference type="InterPro" id="IPR038883">
    <property type="entry name" value="AN11006-like"/>
</dbReference>
<sequence>MTDQATPSRFLALPRELRDEIYQYTFSDAIWVNLGDIDIRTRNAGLLAACKQTRREALALYYQTTEFKVDEPVWCQTTDSVKFLASIATEHRHLITVVNINFWSYGEEDRDKIYSRRHETKAEYFARRRRDKDAMLRFIKGKLVEEGISVKDGVLKTMVLAWNGERNEGILTATPSDEASPRYDEVE</sequence>
<protein>
    <recommendedName>
        <fullName evidence="3">F-box domain-containing protein</fullName>
    </recommendedName>
</protein>
<organism evidence="1 2">
    <name type="scientific">Zasmidium cellare</name>
    <name type="common">Wine cellar mold</name>
    <name type="synonym">Racodium cellare</name>
    <dbReference type="NCBI Taxonomy" id="395010"/>
    <lineage>
        <taxon>Eukaryota</taxon>
        <taxon>Fungi</taxon>
        <taxon>Dikarya</taxon>
        <taxon>Ascomycota</taxon>
        <taxon>Pezizomycotina</taxon>
        <taxon>Dothideomycetes</taxon>
        <taxon>Dothideomycetidae</taxon>
        <taxon>Mycosphaerellales</taxon>
        <taxon>Mycosphaerellaceae</taxon>
        <taxon>Zasmidium</taxon>
    </lineage>
</organism>
<evidence type="ECO:0000313" key="2">
    <source>
        <dbReference type="Proteomes" id="UP001305779"/>
    </source>
</evidence>
<keyword evidence="2" id="KW-1185">Reference proteome</keyword>